<organism evidence="1 2">
    <name type="scientific">Romanomermis culicivorax</name>
    <name type="common">Nematode worm</name>
    <dbReference type="NCBI Taxonomy" id="13658"/>
    <lineage>
        <taxon>Eukaryota</taxon>
        <taxon>Metazoa</taxon>
        <taxon>Ecdysozoa</taxon>
        <taxon>Nematoda</taxon>
        <taxon>Enoplea</taxon>
        <taxon>Dorylaimia</taxon>
        <taxon>Mermithida</taxon>
        <taxon>Mermithoidea</taxon>
        <taxon>Mermithidae</taxon>
        <taxon>Romanomermis</taxon>
    </lineage>
</organism>
<evidence type="ECO:0000313" key="2">
    <source>
        <dbReference type="WBParaSite" id="nRc.2.0.1.t41846-RA"/>
    </source>
</evidence>
<sequence>MDSMLEVIGQMELMNLLGAHGHRHGAIGASGAADIGTQCCSMSAPVYRRKNYLPHPSGQDPVGLSTVIAGSERRLLCCRGSESQRAANSSCCCVTVKDEDRSPNTGRDCPAAISGHSEIGDQGCQRHWRTVAHRQRQCQRHQDIAIPDGNRPVVHQRLAFFAKSTHAGAWSSTSQVRSRYRPTRTTKNETAGRVHTINIDLTNQSTIGNLTHYQTDQLAPATPCITDHTDQLRSATPCITDTTSQVKMHQETIGLSTARHHLYLED</sequence>
<reference evidence="2" key="1">
    <citation type="submission" date="2022-11" db="UniProtKB">
        <authorList>
            <consortium name="WormBaseParasite"/>
        </authorList>
    </citation>
    <scope>IDENTIFICATION</scope>
</reference>
<protein>
    <submittedName>
        <fullName evidence="2">Uncharacterized protein</fullName>
    </submittedName>
</protein>
<dbReference type="Proteomes" id="UP000887565">
    <property type="component" value="Unplaced"/>
</dbReference>
<name>A0A915KTP2_ROMCU</name>
<dbReference type="WBParaSite" id="nRc.2.0.1.t41846-RA">
    <property type="protein sequence ID" value="nRc.2.0.1.t41846-RA"/>
    <property type="gene ID" value="nRc.2.0.1.g41846"/>
</dbReference>
<accession>A0A915KTP2</accession>
<dbReference type="AlphaFoldDB" id="A0A915KTP2"/>
<keyword evidence="1" id="KW-1185">Reference proteome</keyword>
<proteinExistence type="predicted"/>
<evidence type="ECO:0000313" key="1">
    <source>
        <dbReference type="Proteomes" id="UP000887565"/>
    </source>
</evidence>